<protein>
    <submittedName>
        <fullName evidence="4">Uncharacterized protein</fullName>
    </submittedName>
</protein>
<dbReference type="EMBL" id="CCYD01002220">
    <property type="protein sequence ID" value="CEG46710.1"/>
    <property type="molecule type" value="Genomic_DNA"/>
</dbReference>
<evidence type="ECO:0000256" key="1">
    <source>
        <dbReference type="SAM" id="MobiDB-lite"/>
    </source>
</evidence>
<dbReference type="OMA" id="CRYCMRF"/>
<accession>A0A0P1AWB5</accession>
<keyword evidence="2" id="KW-0812">Transmembrane</keyword>
<organism evidence="4 5">
    <name type="scientific">Plasmopara halstedii</name>
    <name type="common">Downy mildew of sunflower</name>
    <dbReference type="NCBI Taxonomy" id="4781"/>
    <lineage>
        <taxon>Eukaryota</taxon>
        <taxon>Sar</taxon>
        <taxon>Stramenopiles</taxon>
        <taxon>Oomycota</taxon>
        <taxon>Peronosporomycetes</taxon>
        <taxon>Peronosporales</taxon>
        <taxon>Peronosporaceae</taxon>
        <taxon>Plasmopara</taxon>
    </lineage>
</organism>
<feature type="region of interest" description="Disordered" evidence="1">
    <location>
        <begin position="422"/>
        <end position="502"/>
    </location>
</feature>
<evidence type="ECO:0000313" key="4">
    <source>
        <dbReference type="EMBL" id="CEG46710.1"/>
    </source>
</evidence>
<feature type="transmembrane region" description="Helical" evidence="2">
    <location>
        <begin position="846"/>
        <end position="868"/>
    </location>
</feature>
<evidence type="ECO:0000313" key="5">
    <source>
        <dbReference type="Proteomes" id="UP000054928"/>
    </source>
</evidence>
<sequence length="908" mass="93933">MKHRASEKLCSFVQIALVSMFILNIPTAQLQASDVDSGSGPSGELGCEVSEGDKAFGIQVIFDVACAGGGLGCYSDHCRYCKVVDTFKSTHLESCGSFGASFPIMAPLTPSKGACLVSSGDAAVGVGGMTDLSCLYGGIGCFNDHCRFCQSEFSPQSSLFLLCSWVKNTNTGSDILNDFAGDYDADKLTKENSAVAGGYMCTLTPSYGNIAVGIDITSDASCSGGGVGCIDNICRFCKSTDTAESVHLIPCPSVTVLCSTKVSDGDAAVGISIATDASCAQGGVGCIDSKCRFCRKNISTQSAAYVDCALIGNTTAQTPVTTLASLAPSLSPALTPSSTAIQSCSLTVSEGDAAVGINVVTDTGCIWGGLGCIDQSCRFCRVTTSIQSEPFVDCASIVRTMTAPVSGSTISIQPAVLTTSPSTKAPELITPAPTKAPVAPTKAPITTKAPEPRIPASTKPPVTGTPALTKEPTTAPPTKASDTARPTQTPALTTLTPTSTPTSTIAALTRAPTSTSTILPPVLPTADCNITAAAGDLAVGVDIVTDISCVSGGLGCINSVCRFCRVKATTQSAVYVDCAIITSITHPLTPALTTPTLTPTPTIKSAATPIIVFLCSRAASGGDKDVGLDIVSDVRCSEGGTGCLDEVCRFCKRFDTVQSQTYINCSFIPSSDIGSDITFVQIPIVNDKKTLESAGIISKDKSMQVEMSTNTIVTLQETAAVETEMDYTCANVSLADGQAAGGIGVVLDTINCPKGLATGCVGSEGCRYCMRFPTSVSEMLDYCAVVNSSAVAYALSGLFPFSHQDGTGLLADTGNAEPRVERVTTSKAIAINENEPQSMLTEIRKWFAVAGACFGVVILVSLVTYRLYRLSNRQSDLGASSTTDKRISSDNNVVVMSNSIDHLEIIDE</sequence>
<evidence type="ECO:0000256" key="3">
    <source>
        <dbReference type="SAM" id="SignalP"/>
    </source>
</evidence>
<name>A0A0P1AWB5_PLAHL</name>
<dbReference type="Proteomes" id="UP000054928">
    <property type="component" value="Unassembled WGS sequence"/>
</dbReference>
<feature type="signal peptide" evidence="3">
    <location>
        <begin position="1"/>
        <end position="32"/>
    </location>
</feature>
<dbReference type="AlphaFoldDB" id="A0A0P1AWB5"/>
<feature type="compositionally biased region" description="Low complexity" evidence="1">
    <location>
        <begin position="465"/>
        <end position="502"/>
    </location>
</feature>
<feature type="compositionally biased region" description="Low complexity" evidence="1">
    <location>
        <begin position="430"/>
        <end position="449"/>
    </location>
</feature>
<reference evidence="5" key="1">
    <citation type="submission" date="2014-09" db="EMBL/GenBank/DDBJ databases">
        <authorList>
            <person name="Sharma Rahul"/>
            <person name="Thines Marco"/>
        </authorList>
    </citation>
    <scope>NUCLEOTIDE SEQUENCE [LARGE SCALE GENOMIC DNA]</scope>
</reference>
<dbReference type="OrthoDB" id="118190at2759"/>
<feature type="chain" id="PRO_5006058981" evidence="3">
    <location>
        <begin position="33"/>
        <end position="908"/>
    </location>
</feature>
<dbReference type="RefSeq" id="XP_024583079.1">
    <property type="nucleotide sequence ID" value="XM_024717596.1"/>
</dbReference>
<keyword evidence="3" id="KW-0732">Signal</keyword>
<evidence type="ECO:0000256" key="2">
    <source>
        <dbReference type="SAM" id="Phobius"/>
    </source>
</evidence>
<dbReference type="STRING" id="4781.A0A0P1AWB5"/>
<proteinExistence type="predicted"/>
<keyword evidence="5" id="KW-1185">Reference proteome</keyword>
<dbReference type="GeneID" id="36398448"/>
<keyword evidence="2" id="KW-1133">Transmembrane helix</keyword>
<keyword evidence="2" id="KW-0472">Membrane</keyword>